<dbReference type="RefSeq" id="WP_072736912.1">
    <property type="nucleotide sequence ID" value="NZ_CP048813.1"/>
</dbReference>
<keyword evidence="3" id="KW-1185">Reference proteome</keyword>
<dbReference type="SUPFAM" id="SSF53474">
    <property type="entry name" value="alpha/beta-Hydrolases"/>
    <property type="match status" value="1"/>
</dbReference>
<gene>
    <name evidence="2" type="ORF">SAMN05444695_10939</name>
</gene>
<evidence type="ECO:0000259" key="1">
    <source>
        <dbReference type="Pfam" id="PF12697"/>
    </source>
</evidence>
<proteinExistence type="predicted"/>
<dbReference type="InterPro" id="IPR000073">
    <property type="entry name" value="AB_hydrolase_1"/>
</dbReference>
<dbReference type="PANTHER" id="PTHR37946">
    <property type="entry name" value="SLL1969 PROTEIN"/>
    <property type="match status" value="1"/>
</dbReference>
<name>A0A1G8LXR4_9NOCA</name>
<dbReference type="OrthoDB" id="8871309at2"/>
<dbReference type="InterPro" id="IPR029058">
    <property type="entry name" value="AB_hydrolase_fold"/>
</dbReference>
<sequence length="245" mass="25479">MSGSRKFGSRPTPSILLAALSTLLFLSATLLVDTGTARAASSEAVEDPPVAVLVHGWRGTAESFAPMTAALADHGIDSRALTLPGDENRANAQAVADAVDEVRAEFPGRPVALVTHSMGGLSARHYLKFLGGDEVVADYIAMGTSQSGYWPACLLPEDGGGQMCPTNPFLAELNAGDDTPGPVRYTALRSTEDESDGALDGGYCAVPPVDGVPHADEPGDPEFARLVTQSLLEGCPGEYVDLPIE</sequence>
<dbReference type="PANTHER" id="PTHR37946:SF1">
    <property type="entry name" value="SLL1969 PROTEIN"/>
    <property type="match status" value="1"/>
</dbReference>
<reference evidence="2 3" key="1">
    <citation type="submission" date="2016-10" db="EMBL/GenBank/DDBJ databases">
        <authorList>
            <person name="de Groot N.N."/>
        </authorList>
    </citation>
    <scope>NUCLEOTIDE SEQUENCE [LARGE SCALE GENOMIC DNA]</scope>
    <source>
        <strain evidence="2 3">DSM 44892</strain>
    </source>
</reference>
<organism evidence="2 3">
    <name type="scientific">Rhodococcus triatomae</name>
    <dbReference type="NCBI Taxonomy" id="300028"/>
    <lineage>
        <taxon>Bacteria</taxon>
        <taxon>Bacillati</taxon>
        <taxon>Actinomycetota</taxon>
        <taxon>Actinomycetes</taxon>
        <taxon>Mycobacteriales</taxon>
        <taxon>Nocardiaceae</taxon>
        <taxon>Rhodococcus</taxon>
    </lineage>
</organism>
<accession>A0A1G8LXR4</accession>
<dbReference type="Gene3D" id="3.40.50.1820">
    <property type="entry name" value="alpha/beta hydrolase"/>
    <property type="match status" value="1"/>
</dbReference>
<feature type="domain" description="AB hydrolase-1" evidence="1">
    <location>
        <begin position="52"/>
        <end position="179"/>
    </location>
</feature>
<evidence type="ECO:0000313" key="3">
    <source>
        <dbReference type="Proteomes" id="UP000183263"/>
    </source>
</evidence>
<dbReference type="Pfam" id="PF12697">
    <property type="entry name" value="Abhydrolase_6"/>
    <property type="match status" value="1"/>
</dbReference>
<dbReference type="Proteomes" id="UP000183263">
    <property type="component" value="Unassembled WGS sequence"/>
</dbReference>
<evidence type="ECO:0000313" key="2">
    <source>
        <dbReference type="EMBL" id="SDI60436.1"/>
    </source>
</evidence>
<dbReference type="AlphaFoldDB" id="A0A1G8LXR4"/>
<protein>
    <submittedName>
        <fullName evidence="2">Triacylglycerol lipase</fullName>
    </submittedName>
</protein>
<dbReference type="GO" id="GO:0003824">
    <property type="term" value="F:catalytic activity"/>
    <property type="evidence" value="ECO:0007669"/>
    <property type="project" value="UniProtKB-ARBA"/>
</dbReference>
<dbReference type="EMBL" id="FNDN01000009">
    <property type="protein sequence ID" value="SDI60436.1"/>
    <property type="molecule type" value="Genomic_DNA"/>
</dbReference>